<evidence type="ECO:0000313" key="3">
    <source>
        <dbReference type="EMBL" id="RLU58982.1"/>
    </source>
</evidence>
<dbReference type="OrthoDB" id="2229994at2"/>
<reference evidence="2 4" key="1">
    <citation type="journal article" date="2014" name="Genome Announc.">
        <title>Complete Genome Sequence of a Virulent Strain, Streptococcus iniae ISET0901, Isolated from Diseased Tilapia.</title>
        <authorList>
            <person name="Pridgeon J.W."/>
            <person name="Zhang D."/>
            <person name="Zhang L."/>
        </authorList>
    </citation>
    <scope>NUCLEOTIDE SEQUENCE [LARGE SCALE GENOMIC DNA]</scope>
    <source>
        <strain evidence="2 4">ISET0901</strain>
    </source>
</reference>
<evidence type="ECO:0000313" key="2">
    <source>
        <dbReference type="EMBL" id="AHY15189.1"/>
    </source>
</evidence>
<keyword evidence="1" id="KW-0812">Transmembrane</keyword>
<dbReference type="KEGG" id="siz:SI82_01825"/>
<organism evidence="3 5">
    <name type="scientific">Streptococcus iniae</name>
    <name type="common">Streptococcus shiloi</name>
    <dbReference type="NCBI Taxonomy" id="1346"/>
    <lineage>
        <taxon>Bacteria</taxon>
        <taxon>Bacillati</taxon>
        <taxon>Bacillota</taxon>
        <taxon>Bacilli</taxon>
        <taxon>Lactobacillales</taxon>
        <taxon>Streptococcaceae</taxon>
        <taxon>Streptococcus</taxon>
    </lineage>
</organism>
<name>A0A1J0MXB3_STRIN</name>
<proteinExistence type="predicted"/>
<keyword evidence="4" id="KW-1185">Reference proteome</keyword>
<dbReference type="AlphaFoldDB" id="A0A1J0MXB3"/>
<keyword evidence="1" id="KW-1133">Transmembrane helix</keyword>
<evidence type="ECO:0000313" key="4">
    <source>
        <dbReference type="Proteomes" id="UP000025245"/>
    </source>
</evidence>
<protein>
    <submittedName>
        <fullName evidence="2">Membrane protein</fullName>
    </submittedName>
</protein>
<feature type="transmembrane region" description="Helical" evidence="1">
    <location>
        <begin position="67"/>
        <end position="90"/>
    </location>
</feature>
<dbReference type="STRING" id="1346.BMF34_01720"/>
<dbReference type="GeneID" id="35765472"/>
<dbReference type="RefSeq" id="WP_003100679.1">
    <property type="nucleotide sequence ID" value="NZ_CP010783.1"/>
</dbReference>
<reference evidence="3 5" key="2">
    <citation type="submission" date="2018-06" db="EMBL/GenBank/DDBJ databases">
        <title>Mutators as drivers of adaptation in pathogenic bacteria and a risk factor for host jumps and vaccine escape.</title>
        <authorList>
            <person name="Barnes A.C."/>
            <person name="Silayeva O."/>
        </authorList>
    </citation>
    <scope>NUCLEOTIDE SEQUENCE [LARGE SCALE GENOMIC DNA]</scope>
    <source>
        <strain evidence="3 5">QMA0445</strain>
    </source>
</reference>
<dbReference type="EMBL" id="QLQD01000016">
    <property type="protein sequence ID" value="RLU58982.1"/>
    <property type="molecule type" value="Genomic_DNA"/>
</dbReference>
<dbReference type="KEGG" id="sio:DW64_01525"/>
<evidence type="ECO:0000256" key="1">
    <source>
        <dbReference type="SAM" id="Phobius"/>
    </source>
</evidence>
<gene>
    <name evidence="3" type="ORF">DIY07_01450</name>
    <name evidence="2" type="ORF">DQ08_01530</name>
</gene>
<feature type="transmembrane region" description="Helical" evidence="1">
    <location>
        <begin position="12"/>
        <end position="29"/>
    </location>
</feature>
<dbReference type="Proteomes" id="UP000025245">
    <property type="component" value="Chromosome"/>
</dbReference>
<evidence type="ECO:0000313" key="5">
    <source>
        <dbReference type="Proteomes" id="UP000269148"/>
    </source>
</evidence>
<sequence>MKKIKNSINHYAEYYIIAVMMLWFGMLFVSWDQMLFGVSIYFFVMQKIFVILGLVTLLMSMIAKRKLLFLFGVLFLFAFWVNMFLLFFVLPPIFGN</sequence>
<accession>A0A1J0MXB3</accession>
<dbReference type="EMBL" id="CP007586">
    <property type="protein sequence ID" value="AHY15189.1"/>
    <property type="molecule type" value="Genomic_DNA"/>
</dbReference>
<keyword evidence="1" id="KW-0472">Membrane</keyword>
<dbReference type="Proteomes" id="UP000269148">
    <property type="component" value="Unassembled WGS sequence"/>
</dbReference>
<dbReference type="KEGG" id="siq:DQ08_01530"/>
<feature type="transmembrane region" description="Helical" evidence="1">
    <location>
        <begin position="35"/>
        <end position="55"/>
    </location>
</feature>